<name>A0EH99_PARTE</name>
<protein>
    <recommendedName>
        <fullName evidence="3">Transmembrane protein</fullName>
    </recommendedName>
</protein>
<reference evidence="1 2" key="1">
    <citation type="journal article" date="2006" name="Nature">
        <title>Global trends of whole-genome duplications revealed by the ciliate Paramecium tetraurelia.</title>
        <authorList>
            <consortium name="Genoscope"/>
            <person name="Aury J.-M."/>
            <person name="Jaillon O."/>
            <person name="Duret L."/>
            <person name="Noel B."/>
            <person name="Jubin C."/>
            <person name="Porcel B.M."/>
            <person name="Segurens B."/>
            <person name="Daubin V."/>
            <person name="Anthouard V."/>
            <person name="Aiach N."/>
            <person name="Arnaiz O."/>
            <person name="Billaut A."/>
            <person name="Beisson J."/>
            <person name="Blanc I."/>
            <person name="Bouhouche K."/>
            <person name="Camara F."/>
            <person name="Duharcourt S."/>
            <person name="Guigo R."/>
            <person name="Gogendeau D."/>
            <person name="Katinka M."/>
            <person name="Keller A.-M."/>
            <person name="Kissmehl R."/>
            <person name="Klotz C."/>
            <person name="Koll F."/>
            <person name="Le Moue A."/>
            <person name="Lepere C."/>
            <person name="Malinsky S."/>
            <person name="Nowacki M."/>
            <person name="Nowak J.K."/>
            <person name="Plattner H."/>
            <person name="Poulain J."/>
            <person name="Ruiz F."/>
            <person name="Serrano V."/>
            <person name="Zagulski M."/>
            <person name="Dessen P."/>
            <person name="Betermier M."/>
            <person name="Weissenbach J."/>
            <person name="Scarpelli C."/>
            <person name="Schachter V."/>
            <person name="Sperling L."/>
            <person name="Meyer E."/>
            <person name="Cohen J."/>
            <person name="Wincker P."/>
        </authorList>
    </citation>
    <scope>NUCLEOTIDE SEQUENCE [LARGE SCALE GENOMIC DNA]</scope>
    <source>
        <strain evidence="1 2">Stock d4-2</strain>
    </source>
</reference>
<dbReference type="EMBL" id="CT868678">
    <property type="protein sequence ID" value="CAK94690.1"/>
    <property type="molecule type" value="Genomic_DNA"/>
</dbReference>
<dbReference type="HOGENOM" id="CLU_1869130_0_0_1"/>
<gene>
    <name evidence="1" type="ORF">GSPATT00027014001</name>
</gene>
<dbReference type="GeneID" id="5047848"/>
<organism evidence="1 2">
    <name type="scientific">Paramecium tetraurelia</name>
    <dbReference type="NCBI Taxonomy" id="5888"/>
    <lineage>
        <taxon>Eukaryota</taxon>
        <taxon>Sar</taxon>
        <taxon>Alveolata</taxon>
        <taxon>Ciliophora</taxon>
        <taxon>Intramacronucleata</taxon>
        <taxon>Oligohymenophorea</taxon>
        <taxon>Peniculida</taxon>
        <taxon>Parameciidae</taxon>
        <taxon>Paramecium</taxon>
    </lineage>
</organism>
<dbReference type="AlphaFoldDB" id="A0EH99"/>
<accession>A0EH99</accession>
<sequence>MSFQINQMNVELVSNKQFQMGIIISVNSLKILFSQYSKLLSEFIAFSYALISIHINKFRIQSNEKLLLIIQYNWNCFVQNNFLCILNLNLILQNNKKLFRQRELSMNLKLQKQQFQQRYKNCQDYKLILIFPDQLQK</sequence>
<dbReference type="KEGG" id="ptm:GSPATT00027014001"/>
<dbReference type="Proteomes" id="UP000000600">
    <property type="component" value="Unassembled WGS sequence"/>
</dbReference>
<dbReference type="InParanoid" id="A0EH99"/>
<dbReference type="RefSeq" id="XP_001462063.1">
    <property type="nucleotide sequence ID" value="XM_001462026.1"/>
</dbReference>
<keyword evidence="2" id="KW-1185">Reference proteome</keyword>
<evidence type="ECO:0000313" key="1">
    <source>
        <dbReference type="EMBL" id="CAK94690.1"/>
    </source>
</evidence>
<evidence type="ECO:0000313" key="2">
    <source>
        <dbReference type="Proteomes" id="UP000000600"/>
    </source>
</evidence>
<proteinExistence type="predicted"/>
<evidence type="ECO:0008006" key="3">
    <source>
        <dbReference type="Google" id="ProtNLM"/>
    </source>
</evidence>